<dbReference type="GO" id="GO:0000776">
    <property type="term" value="C:kinetochore"/>
    <property type="evidence" value="ECO:0007669"/>
    <property type="project" value="TreeGrafter"/>
</dbReference>
<keyword evidence="4" id="KW-1185">Reference proteome</keyword>
<dbReference type="OrthoDB" id="786951at2759"/>
<evidence type="ECO:0000313" key="3">
    <source>
        <dbReference type="EMBL" id="CAG5125117.1"/>
    </source>
</evidence>
<dbReference type="InterPro" id="IPR000467">
    <property type="entry name" value="G_patch_dom"/>
</dbReference>
<dbReference type="PANTHER" id="PTHR21032">
    <property type="entry name" value="G PATCH DOMAIN-CONTAINING PROTEIN 11"/>
    <property type="match status" value="1"/>
</dbReference>
<proteinExistence type="predicted"/>
<organism evidence="3 4">
    <name type="scientific">Candidula unifasciata</name>
    <dbReference type="NCBI Taxonomy" id="100452"/>
    <lineage>
        <taxon>Eukaryota</taxon>
        <taxon>Metazoa</taxon>
        <taxon>Spiralia</taxon>
        <taxon>Lophotrochozoa</taxon>
        <taxon>Mollusca</taxon>
        <taxon>Gastropoda</taxon>
        <taxon>Heterobranchia</taxon>
        <taxon>Euthyneura</taxon>
        <taxon>Panpulmonata</taxon>
        <taxon>Eupulmonata</taxon>
        <taxon>Stylommatophora</taxon>
        <taxon>Helicina</taxon>
        <taxon>Helicoidea</taxon>
        <taxon>Geomitridae</taxon>
        <taxon>Candidula</taxon>
    </lineage>
</organism>
<evidence type="ECO:0000259" key="2">
    <source>
        <dbReference type="PROSITE" id="PS50174"/>
    </source>
</evidence>
<dbReference type="GO" id="GO:0003676">
    <property type="term" value="F:nucleic acid binding"/>
    <property type="evidence" value="ECO:0007669"/>
    <property type="project" value="InterPro"/>
</dbReference>
<feature type="region of interest" description="Disordered" evidence="1">
    <location>
        <begin position="88"/>
        <end position="129"/>
    </location>
</feature>
<feature type="domain" description="G-patch" evidence="2">
    <location>
        <begin position="69"/>
        <end position="115"/>
    </location>
</feature>
<feature type="region of interest" description="Disordered" evidence="1">
    <location>
        <begin position="1"/>
        <end position="53"/>
    </location>
</feature>
<dbReference type="Proteomes" id="UP000678393">
    <property type="component" value="Unassembled WGS sequence"/>
</dbReference>
<dbReference type="PANTHER" id="PTHR21032:SF0">
    <property type="entry name" value="G PATCH DOMAIN-CONTAINING PROTEIN 11"/>
    <property type="match status" value="1"/>
</dbReference>
<dbReference type="InterPro" id="IPR039249">
    <property type="entry name" value="GPATCH11"/>
</dbReference>
<comment type="caution">
    <text evidence="3">The sequence shown here is derived from an EMBL/GenBank/DDBJ whole genome shotgun (WGS) entry which is preliminary data.</text>
</comment>
<feature type="compositionally biased region" description="Basic and acidic residues" evidence="1">
    <location>
        <begin position="110"/>
        <end position="129"/>
    </location>
</feature>
<dbReference type="PROSITE" id="PS50174">
    <property type="entry name" value="G_PATCH"/>
    <property type="match status" value="1"/>
</dbReference>
<feature type="non-terminal residue" evidence="3">
    <location>
        <position position="163"/>
    </location>
</feature>
<dbReference type="EMBL" id="CAJHNH020001957">
    <property type="protein sequence ID" value="CAG5125117.1"/>
    <property type="molecule type" value="Genomic_DNA"/>
</dbReference>
<dbReference type="SMART" id="SM00443">
    <property type="entry name" value="G_patch"/>
    <property type="match status" value="1"/>
</dbReference>
<name>A0A8S3Z6B7_9EUPU</name>
<accession>A0A8S3Z6B7</accession>
<gene>
    <name evidence="3" type="ORF">CUNI_LOCUS10675</name>
</gene>
<reference evidence="3" key="1">
    <citation type="submission" date="2021-04" db="EMBL/GenBank/DDBJ databases">
        <authorList>
            <consortium name="Molecular Ecology Group"/>
        </authorList>
    </citation>
    <scope>NUCLEOTIDE SEQUENCE</scope>
</reference>
<dbReference type="AlphaFoldDB" id="A0A8S3Z6B7"/>
<protein>
    <recommendedName>
        <fullName evidence="2">G-patch domain-containing protein</fullName>
    </recommendedName>
</protein>
<dbReference type="Pfam" id="PF01585">
    <property type="entry name" value="G-patch"/>
    <property type="match status" value="1"/>
</dbReference>
<evidence type="ECO:0000256" key="1">
    <source>
        <dbReference type="SAM" id="MobiDB-lite"/>
    </source>
</evidence>
<sequence length="163" mass="18505">MSSDEEDYMSDAFLQKCGDTRPGLISQNIKRKHEAEKAQKQANNKNTVLPKKKLEATHREAGLKSSISSDSKGFALLQKMGYKPGMGIGKHGTGRVEPVSIELKNNRSGLGRDTEKKKVKRQKAEERRKETFVDRLKERFTEKTTVRDLRTAQKACIQLDQQE</sequence>
<evidence type="ECO:0000313" key="4">
    <source>
        <dbReference type="Proteomes" id="UP000678393"/>
    </source>
</evidence>